<dbReference type="InterPro" id="IPR002028">
    <property type="entry name" value="Trp_synthase_suA"/>
</dbReference>
<dbReference type="InterPro" id="IPR018204">
    <property type="entry name" value="Trp_synthase_alpha_AS"/>
</dbReference>
<comment type="similarity">
    <text evidence="8 9">Belongs to the TrpA family.</text>
</comment>
<reference evidence="11" key="1">
    <citation type="journal article" date="2019" name="Int. J. Syst. Evol. Microbiol.">
        <title>The Global Catalogue of Microorganisms (GCM) 10K type strain sequencing project: providing services to taxonomists for standard genome sequencing and annotation.</title>
        <authorList>
            <consortium name="The Broad Institute Genomics Platform"/>
            <consortium name="The Broad Institute Genome Sequencing Center for Infectious Disease"/>
            <person name="Wu L."/>
            <person name="Ma J."/>
        </authorList>
    </citation>
    <scope>NUCLEOTIDE SEQUENCE [LARGE SCALE GENOMIC DNA]</scope>
    <source>
        <strain evidence="11">CGMCC 4.7177</strain>
    </source>
</reference>
<evidence type="ECO:0000256" key="9">
    <source>
        <dbReference type="RuleBase" id="RU003662"/>
    </source>
</evidence>
<dbReference type="GO" id="GO:0004834">
    <property type="term" value="F:tryptophan synthase activity"/>
    <property type="evidence" value="ECO:0007669"/>
    <property type="project" value="UniProtKB-EC"/>
</dbReference>
<organism evidence="10 11">
    <name type="scientific">Sporosarcina siberiensis</name>
    <dbReference type="NCBI Taxonomy" id="1365606"/>
    <lineage>
        <taxon>Bacteria</taxon>
        <taxon>Bacillati</taxon>
        <taxon>Bacillota</taxon>
        <taxon>Bacilli</taxon>
        <taxon>Bacillales</taxon>
        <taxon>Caryophanaceae</taxon>
        <taxon>Sporosarcina</taxon>
    </lineage>
</organism>
<comment type="caution">
    <text evidence="10">The sequence shown here is derived from an EMBL/GenBank/DDBJ whole genome shotgun (WGS) entry which is preliminary data.</text>
</comment>
<keyword evidence="5 8" id="KW-0057">Aromatic amino acid biosynthesis</keyword>
<gene>
    <name evidence="8 10" type="primary">trpA</name>
    <name evidence="10" type="ORF">ACFSFY_16445</name>
</gene>
<dbReference type="Pfam" id="PF00290">
    <property type="entry name" value="Trp_syntA"/>
    <property type="match status" value="1"/>
</dbReference>
<evidence type="ECO:0000256" key="7">
    <source>
        <dbReference type="ARBA" id="ARBA00049047"/>
    </source>
</evidence>
<dbReference type="Gene3D" id="3.20.20.70">
    <property type="entry name" value="Aldolase class I"/>
    <property type="match status" value="1"/>
</dbReference>
<comment type="subunit">
    <text evidence="2 8">Tetramer of two alpha and two beta chains.</text>
</comment>
<dbReference type="Proteomes" id="UP001597218">
    <property type="component" value="Unassembled WGS sequence"/>
</dbReference>
<dbReference type="PANTHER" id="PTHR43406:SF1">
    <property type="entry name" value="TRYPTOPHAN SYNTHASE ALPHA CHAIN, CHLOROPLASTIC"/>
    <property type="match status" value="1"/>
</dbReference>
<dbReference type="RefSeq" id="WP_381539952.1">
    <property type="nucleotide sequence ID" value="NZ_JBHUGI010000037.1"/>
</dbReference>
<evidence type="ECO:0000313" key="10">
    <source>
        <dbReference type="EMBL" id="MFD1929630.1"/>
    </source>
</evidence>
<dbReference type="EC" id="4.2.1.20" evidence="8"/>
<protein>
    <recommendedName>
        <fullName evidence="8">Tryptophan synthase alpha chain</fullName>
        <ecNumber evidence="8">4.2.1.20</ecNumber>
    </recommendedName>
</protein>
<evidence type="ECO:0000313" key="11">
    <source>
        <dbReference type="Proteomes" id="UP001597218"/>
    </source>
</evidence>
<dbReference type="EMBL" id="JBHUGI010000037">
    <property type="protein sequence ID" value="MFD1929630.1"/>
    <property type="molecule type" value="Genomic_DNA"/>
</dbReference>
<feature type="active site" description="Proton acceptor" evidence="8">
    <location>
        <position position="62"/>
    </location>
</feature>
<dbReference type="PANTHER" id="PTHR43406">
    <property type="entry name" value="TRYPTOPHAN SYNTHASE, ALPHA CHAIN"/>
    <property type="match status" value="1"/>
</dbReference>
<keyword evidence="6 8" id="KW-0456">Lyase</keyword>
<proteinExistence type="inferred from homology"/>
<dbReference type="InterPro" id="IPR013785">
    <property type="entry name" value="Aldolase_TIM"/>
</dbReference>
<evidence type="ECO:0000256" key="6">
    <source>
        <dbReference type="ARBA" id="ARBA00023239"/>
    </source>
</evidence>
<accession>A0ABW4SJC6</accession>
<feature type="active site" description="Proton acceptor" evidence="8">
    <location>
        <position position="51"/>
    </location>
</feature>
<evidence type="ECO:0000256" key="5">
    <source>
        <dbReference type="ARBA" id="ARBA00023141"/>
    </source>
</evidence>
<comment type="catalytic activity">
    <reaction evidence="7 8">
        <text>(1S,2R)-1-C-(indol-3-yl)glycerol 3-phosphate + L-serine = D-glyceraldehyde 3-phosphate + L-tryptophan + H2O</text>
        <dbReference type="Rhea" id="RHEA:10532"/>
        <dbReference type="ChEBI" id="CHEBI:15377"/>
        <dbReference type="ChEBI" id="CHEBI:33384"/>
        <dbReference type="ChEBI" id="CHEBI:57912"/>
        <dbReference type="ChEBI" id="CHEBI:58866"/>
        <dbReference type="ChEBI" id="CHEBI:59776"/>
        <dbReference type="EC" id="4.2.1.20"/>
    </reaction>
</comment>
<keyword evidence="3 8" id="KW-0028">Amino-acid biosynthesis</keyword>
<name>A0ABW4SJC6_9BACL</name>
<evidence type="ECO:0000256" key="3">
    <source>
        <dbReference type="ARBA" id="ARBA00022605"/>
    </source>
</evidence>
<evidence type="ECO:0000256" key="1">
    <source>
        <dbReference type="ARBA" id="ARBA00004733"/>
    </source>
</evidence>
<dbReference type="NCBIfam" id="TIGR00262">
    <property type="entry name" value="trpA"/>
    <property type="match status" value="1"/>
</dbReference>
<keyword evidence="4 8" id="KW-0822">Tryptophan biosynthesis</keyword>
<comment type="pathway">
    <text evidence="1 8">Amino-acid biosynthesis; L-tryptophan biosynthesis; L-tryptophan from chorismate: step 5/5.</text>
</comment>
<dbReference type="SUPFAM" id="SSF51366">
    <property type="entry name" value="Ribulose-phoshate binding barrel"/>
    <property type="match status" value="1"/>
</dbReference>
<evidence type="ECO:0000256" key="2">
    <source>
        <dbReference type="ARBA" id="ARBA00011270"/>
    </source>
</evidence>
<dbReference type="InterPro" id="IPR011060">
    <property type="entry name" value="RibuloseP-bd_barrel"/>
</dbReference>
<dbReference type="HAMAP" id="MF_00131">
    <property type="entry name" value="Trp_synth_alpha"/>
    <property type="match status" value="1"/>
</dbReference>
<dbReference type="PROSITE" id="PS00167">
    <property type="entry name" value="TRP_SYNTHASE_ALPHA"/>
    <property type="match status" value="1"/>
</dbReference>
<dbReference type="CDD" id="cd04724">
    <property type="entry name" value="Tryptophan_synthase_alpha"/>
    <property type="match status" value="1"/>
</dbReference>
<evidence type="ECO:0000256" key="4">
    <source>
        <dbReference type="ARBA" id="ARBA00022822"/>
    </source>
</evidence>
<keyword evidence="11" id="KW-1185">Reference proteome</keyword>
<evidence type="ECO:0000256" key="8">
    <source>
        <dbReference type="HAMAP-Rule" id="MF_00131"/>
    </source>
</evidence>
<sequence>MNKSHLSNAINECIQSGNKAFVPYIMAGDDGLQTLKRNILFLQKVGATAIELGIPFSDPVADGPVIQEAGERALTHGITLRIVLKELASFKNEITVPIVIMTYLNPLIRYGIKDFVKDCTNSGVSGLIVPDLPIEESAFLREELNHSDIALIPLVSLTSPPDRIEKITTAGEGFIYAVTVNGITGVREGFTDGLDAHLQKLKAISPVPVLAGFGISTPEQVKSIGSLCDGVIVGSAIVKALHREDWETIEALVNASKRTSSSLPIH</sequence>
<comment type="function">
    <text evidence="8">The alpha subunit is responsible for the aldol cleavage of indoleglycerol phosphate to indole and glyceraldehyde 3-phosphate.</text>
</comment>